<feature type="region of interest" description="Disordered" evidence="1">
    <location>
        <begin position="239"/>
        <end position="263"/>
    </location>
</feature>
<protein>
    <submittedName>
        <fullName evidence="2">Uncharacterized protein</fullName>
    </submittedName>
</protein>
<feature type="region of interest" description="Disordered" evidence="1">
    <location>
        <begin position="122"/>
        <end position="171"/>
    </location>
</feature>
<name>A0ABQ9K9G7_9CUCU</name>
<proteinExistence type="predicted"/>
<feature type="compositionally biased region" description="Basic and acidic residues" evidence="1">
    <location>
        <begin position="432"/>
        <end position="450"/>
    </location>
</feature>
<gene>
    <name evidence="2" type="ORF">NQ317_005639</name>
</gene>
<keyword evidence="3" id="KW-1185">Reference proteome</keyword>
<reference evidence="2" key="1">
    <citation type="journal article" date="2023" name="Insect Mol. Biol.">
        <title>Genome sequencing provides insights into the evolution of gene families encoding plant cell wall-degrading enzymes in longhorned beetles.</title>
        <authorList>
            <person name="Shin N.R."/>
            <person name="Okamura Y."/>
            <person name="Kirsch R."/>
            <person name="Pauchet Y."/>
        </authorList>
    </citation>
    <scope>NUCLEOTIDE SEQUENCE</scope>
    <source>
        <strain evidence="2">MMC_N1</strain>
    </source>
</reference>
<feature type="region of interest" description="Disordered" evidence="1">
    <location>
        <begin position="286"/>
        <end position="342"/>
    </location>
</feature>
<feature type="compositionally biased region" description="Basic residues" evidence="1">
    <location>
        <begin position="458"/>
        <end position="471"/>
    </location>
</feature>
<accession>A0ABQ9K9G7</accession>
<sequence>MGTRNTQPDSQSPCYNVHIELDNKALKAKNTILTQTGDSFEINSRYNNLKNVISIIDSTTKNCLPKLNEVVETFTGIIQLCSVAANISNSSPCKDRTQAVKPQIVNGHVLLNPTITLSRLGDDASFTPPRSSNVRNTQNVTAWPGTSRERESSSGNDNNGGDNNGEDEGEHDTSIVCMANRGVCSRRPTYTSNNDMLRNLDEDPDSSEDELDMPVVRIYLNQLPNTYVEKVRGNGNFSISVSPPERRSSFKHRSSSLVGEANESHLDNNHSFFEDNVSPLNRSARVTQRATNESKFKGNKSNVRLSQSISQDFLTPSTSGLSDKSPESKSRSINGLNMDLSDASDTTLTLCPQTSMENSANQTSNFESPNRYVKLETRSSLKNITKRRNARDKRKVAHVVLKRLSLEKRRSDSPLKIIMNETVRTPPITKLSEMRTRSKSRGSQEGKGEMVTDSPVKGGKRLKDGKKKRRKYDSPTTRPGDLKKVILVKPKVVSPSKKSSSPGRPKRAARPMNMKEPNLTKKMRRSR</sequence>
<organism evidence="2 3">
    <name type="scientific">Molorchus minor</name>
    <dbReference type="NCBI Taxonomy" id="1323400"/>
    <lineage>
        <taxon>Eukaryota</taxon>
        <taxon>Metazoa</taxon>
        <taxon>Ecdysozoa</taxon>
        <taxon>Arthropoda</taxon>
        <taxon>Hexapoda</taxon>
        <taxon>Insecta</taxon>
        <taxon>Pterygota</taxon>
        <taxon>Neoptera</taxon>
        <taxon>Endopterygota</taxon>
        <taxon>Coleoptera</taxon>
        <taxon>Polyphaga</taxon>
        <taxon>Cucujiformia</taxon>
        <taxon>Chrysomeloidea</taxon>
        <taxon>Cerambycidae</taxon>
        <taxon>Lamiinae</taxon>
        <taxon>Monochamini</taxon>
        <taxon>Molorchus</taxon>
    </lineage>
</organism>
<feature type="compositionally biased region" description="Basic residues" evidence="1">
    <location>
        <begin position="384"/>
        <end position="395"/>
    </location>
</feature>
<feature type="region of interest" description="Disordered" evidence="1">
    <location>
        <begin position="356"/>
        <end position="395"/>
    </location>
</feature>
<evidence type="ECO:0000313" key="2">
    <source>
        <dbReference type="EMBL" id="KAJ8986165.1"/>
    </source>
</evidence>
<comment type="caution">
    <text evidence="2">The sequence shown here is derived from an EMBL/GenBank/DDBJ whole genome shotgun (WGS) entry which is preliminary data.</text>
</comment>
<feature type="region of interest" description="Disordered" evidence="1">
    <location>
        <begin position="187"/>
        <end position="209"/>
    </location>
</feature>
<feature type="compositionally biased region" description="Polar residues" evidence="1">
    <location>
        <begin position="128"/>
        <end position="141"/>
    </location>
</feature>
<dbReference type="EMBL" id="JAPWTJ010000002">
    <property type="protein sequence ID" value="KAJ8986165.1"/>
    <property type="molecule type" value="Genomic_DNA"/>
</dbReference>
<dbReference type="Proteomes" id="UP001162164">
    <property type="component" value="Unassembled WGS sequence"/>
</dbReference>
<evidence type="ECO:0000313" key="3">
    <source>
        <dbReference type="Proteomes" id="UP001162164"/>
    </source>
</evidence>
<feature type="compositionally biased region" description="Low complexity" evidence="1">
    <location>
        <begin position="485"/>
        <end position="503"/>
    </location>
</feature>
<feature type="region of interest" description="Disordered" evidence="1">
    <location>
        <begin position="426"/>
        <end position="527"/>
    </location>
</feature>
<feature type="compositionally biased region" description="Polar residues" evidence="1">
    <location>
        <begin position="356"/>
        <end position="368"/>
    </location>
</feature>
<evidence type="ECO:0000256" key="1">
    <source>
        <dbReference type="SAM" id="MobiDB-lite"/>
    </source>
</evidence>
<feature type="compositionally biased region" description="Polar residues" evidence="1">
    <location>
        <begin position="286"/>
        <end position="322"/>
    </location>
</feature>